<dbReference type="AlphaFoldDB" id="A0ABD7AFP2"/>
<dbReference type="RefSeq" id="WP_181247047.1">
    <property type="nucleotide sequence ID" value="NZ_CP055315.1"/>
</dbReference>
<evidence type="ECO:0000313" key="2">
    <source>
        <dbReference type="Proteomes" id="UP000510937"/>
    </source>
</evidence>
<name>A0ABD7AFP2_9ENTR</name>
<dbReference type="EMBL" id="CP055315">
    <property type="protein sequence ID" value="QLO51497.1"/>
    <property type="molecule type" value="Genomic_DNA"/>
</dbReference>
<dbReference type="Proteomes" id="UP000510937">
    <property type="component" value="Chromosome"/>
</dbReference>
<organism evidence="1 2">
    <name type="scientific">Klebsiella grimontii</name>
    <dbReference type="NCBI Taxonomy" id="2058152"/>
    <lineage>
        <taxon>Bacteria</taxon>
        <taxon>Pseudomonadati</taxon>
        <taxon>Pseudomonadota</taxon>
        <taxon>Gammaproteobacteria</taxon>
        <taxon>Enterobacterales</taxon>
        <taxon>Enterobacteriaceae</taxon>
        <taxon>Klebsiella/Raoultella group</taxon>
        <taxon>Klebsiella</taxon>
    </lineage>
</organism>
<gene>
    <name evidence="1" type="ORF">HV234_08200</name>
</gene>
<accession>A0ABD7AFP2</accession>
<sequence>MNIEGAGPVVYVSKSYSKFTPDGVKVVKSTYGNIFFIIDEYDKYQTVRPEWYGCKGVGKEFPDTIPFANMLSSLNTGDNVKLSPKSIYYNSYPNRDQKKDGWVISANKITLEGNGSTISRNTPFDAKSSGYASIKITGDNCTITGNLLITSDDPTGKKIMDYQSTAVLDNRNIFCSPVANTLNLWAYGAKNLCVDKDVVLRNAVFNLFANHGSDNIKILCSAISSGQIYPQPKSKSSDLALGSSFKLDRCNNITIDAVSMNTAYAGVELEGHNNKGNIKIKTIRAYHAGLHIWNSTSNIDFNSYAEDITDGGGLIIGPGCSNCNGTSFVKNASYAMAFVGDSSKGDITNCNITASGENVSRGIEFYARSVIDNASIRGNIINLSAKYGNWVGGKQYDKIGVVLNGGEGNKLNARLESFDYIFSVKRGSGNTINVTYDKYTKKVYRDDSLFFSNNMKLQKITTK</sequence>
<reference evidence="2" key="1">
    <citation type="submission" date="2020-06" db="EMBL/GenBank/DDBJ databases">
        <title>REHAB project genomes.</title>
        <authorList>
            <person name="Shaw L.P."/>
        </authorList>
    </citation>
    <scope>NUCLEOTIDE SEQUENCE [LARGE SCALE GENOMIC DNA]</scope>
    <source>
        <strain evidence="2">RHBSTW-00555</strain>
    </source>
</reference>
<proteinExistence type="predicted"/>
<protein>
    <submittedName>
        <fullName evidence="1">Phage tail protein</fullName>
    </submittedName>
</protein>
<evidence type="ECO:0000313" key="1">
    <source>
        <dbReference type="EMBL" id="QLO51497.1"/>
    </source>
</evidence>